<evidence type="ECO:0000313" key="4">
    <source>
        <dbReference type="EMBL" id="PAV62791.1"/>
    </source>
</evidence>
<evidence type="ECO:0000256" key="2">
    <source>
        <dbReference type="SAM" id="MobiDB-lite"/>
    </source>
</evidence>
<dbReference type="InterPro" id="IPR037745">
    <property type="entry name" value="SGSM1/2"/>
</dbReference>
<dbReference type="GO" id="GO:0005096">
    <property type="term" value="F:GTPase activator activity"/>
    <property type="evidence" value="ECO:0007669"/>
    <property type="project" value="UniProtKB-KW"/>
</dbReference>
<dbReference type="PANTHER" id="PTHR22957:SF502">
    <property type="entry name" value="SMALL G PROTEIN SIGNALING MODULATOR 2-RELATED"/>
    <property type="match status" value="1"/>
</dbReference>
<dbReference type="SUPFAM" id="SSF47923">
    <property type="entry name" value="Ypt/Rab-GAP domain of gyp1p"/>
    <property type="match status" value="2"/>
</dbReference>
<evidence type="ECO:0000259" key="3">
    <source>
        <dbReference type="PROSITE" id="PS50086"/>
    </source>
</evidence>
<dbReference type="Gene3D" id="2.30.29.230">
    <property type="match status" value="1"/>
</dbReference>
<comment type="caution">
    <text evidence="4">The sequence shown here is derived from an EMBL/GenBank/DDBJ whole genome shotgun (WGS) entry which is preliminary data.</text>
</comment>
<gene>
    <name evidence="4" type="ORF">WR25_23423</name>
</gene>
<dbReference type="GO" id="GO:0005737">
    <property type="term" value="C:cytoplasm"/>
    <property type="evidence" value="ECO:0007669"/>
    <property type="project" value="UniProtKB-ARBA"/>
</dbReference>
<dbReference type="STRING" id="2018661.A0A2A2JME1"/>
<name>A0A2A2JME1_9BILA</name>
<reference evidence="4 5" key="1">
    <citation type="journal article" date="2017" name="Curr. Biol.">
        <title>Genome architecture and evolution of a unichromosomal asexual nematode.</title>
        <authorList>
            <person name="Fradin H."/>
            <person name="Zegar C."/>
            <person name="Gutwein M."/>
            <person name="Lucas J."/>
            <person name="Kovtun M."/>
            <person name="Corcoran D."/>
            <person name="Baugh L.R."/>
            <person name="Kiontke K."/>
            <person name="Gunsalus K."/>
            <person name="Fitch D.H."/>
            <person name="Piano F."/>
        </authorList>
    </citation>
    <scope>NUCLEOTIDE SEQUENCE [LARGE SCALE GENOMIC DNA]</scope>
    <source>
        <strain evidence="4">PF1309</strain>
    </source>
</reference>
<proteinExistence type="predicted"/>
<evidence type="ECO:0000313" key="5">
    <source>
        <dbReference type="Proteomes" id="UP000218231"/>
    </source>
</evidence>
<dbReference type="Gene3D" id="1.10.472.80">
    <property type="entry name" value="Ypt/Rab-GAP domain of gyp1p, domain 3"/>
    <property type="match status" value="1"/>
</dbReference>
<dbReference type="InterPro" id="IPR021935">
    <property type="entry name" value="SGSM1/2_RBD"/>
</dbReference>
<keyword evidence="5" id="KW-1185">Reference proteome</keyword>
<sequence length="737" mass="85251">MGLEEQLGQPAPITDELVDRTSSSSTRMPVSPNPTPARPPLSIVRQGSSIVSVDRGSVSRDYVYSLHHNFRTNLLYGKNNVCVAAPGEETPIKGYLSLHKNHDGEISLKWTPNQLMHASSQPCSANGKDVEQNWKQAIQIQMQDIIYIHLHQKDENYPSTLTFVNCEGVQSAPLQLPAGQHSLVFLTALETGLAPSLRLDPPLWAGHGKEKALPRLRKRSTASPSMMDYVFRLVRIAGNDPIPFDDIEPPSPPLETPPNTANNCISLPNSPYIMDTNVDSLINMQMGKACESMRHQILARAFYGWLTYCRHLKTIRKHLLYLVETNVVQGEEDAQPVDEEFWKKCRAEKTPELEQEFLSRVYWKGIEGSNPKELRRQAWPYLIGLFKWDENQEPKTGEFTKKYRYNLVFKYIFLINFRREVDDWRVLEAEVRKRDEEAFIAARAKKFSSPVRECSIASDVFEEDSRPEELNKDEPCSSEILLTTFTTNLHRIDKDVERCDRNLFFFSNKENLESLRRVMITYVRRNLDEGYVQGMCDLLAPLLVIFEDGNCPIYFVNCLIIDNYPSEALTIECFSILMSRLRENFPQRTGMDECLSNLRSLIQVIRTIMLINYQLFILQVIDPQVFSLLSASTDCTHLYFSYRWFLLDFKRELSYDCTYKVWETIWAANRTFTPHFALFFALAIITNYRDVIIGSQMDFTDMIKFFNEMAERHDCTRLLQAARLHIKALQNFVQQLR</sequence>
<feature type="domain" description="Rab-GAP TBC" evidence="3">
    <location>
        <begin position="369"/>
        <end position="669"/>
    </location>
</feature>
<protein>
    <recommendedName>
        <fullName evidence="3">Rab-GAP TBC domain-containing protein</fullName>
    </recommendedName>
</protein>
<dbReference type="OrthoDB" id="10264062at2759"/>
<dbReference type="CDD" id="cd15784">
    <property type="entry name" value="PH_RUTBC"/>
    <property type="match status" value="1"/>
</dbReference>
<dbReference type="Pfam" id="PF00566">
    <property type="entry name" value="RabGAP-TBC"/>
    <property type="match status" value="1"/>
</dbReference>
<dbReference type="Gene3D" id="1.10.8.270">
    <property type="entry name" value="putative rabgap domain of human tbc1 domain family member 14 like domains"/>
    <property type="match status" value="1"/>
</dbReference>
<dbReference type="InterPro" id="IPR000195">
    <property type="entry name" value="Rab-GAP-TBC_dom"/>
</dbReference>
<dbReference type="AlphaFoldDB" id="A0A2A2JME1"/>
<dbReference type="EMBL" id="LIAE01010346">
    <property type="protein sequence ID" value="PAV62791.1"/>
    <property type="molecule type" value="Genomic_DNA"/>
</dbReference>
<dbReference type="Proteomes" id="UP000218231">
    <property type="component" value="Unassembled WGS sequence"/>
</dbReference>
<feature type="region of interest" description="Disordered" evidence="2">
    <location>
        <begin position="1"/>
        <end position="41"/>
    </location>
</feature>
<dbReference type="Pfam" id="PF12068">
    <property type="entry name" value="PH_RBD"/>
    <property type="match status" value="1"/>
</dbReference>
<dbReference type="InterPro" id="IPR035969">
    <property type="entry name" value="Rab-GAP_TBC_sf"/>
</dbReference>
<keyword evidence="1" id="KW-0343">GTPase activation</keyword>
<organism evidence="4 5">
    <name type="scientific">Diploscapter pachys</name>
    <dbReference type="NCBI Taxonomy" id="2018661"/>
    <lineage>
        <taxon>Eukaryota</taxon>
        <taxon>Metazoa</taxon>
        <taxon>Ecdysozoa</taxon>
        <taxon>Nematoda</taxon>
        <taxon>Chromadorea</taxon>
        <taxon>Rhabditida</taxon>
        <taxon>Rhabditina</taxon>
        <taxon>Rhabditomorpha</taxon>
        <taxon>Rhabditoidea</taxon>
        <taxon>Rhabditidae</taxon>
        <taxon>Diploscapter</taxon>
    </lineage>
</organism>
<evidence type="ECO:0000256" key="1">
    <source>
        <dbReference type="ARBA" id="ARBA00022468"/>
    </source>
</evidence>
<dbReference type="PANTHER" id="PTHR22957">
    <property type="entry name" value="TBC1 DOMAIN FAMILY MEMBER GTPASE-ACTIVATING PROTEIN"/>
    <property type="match status" value="1"/>
</dbReference>
<accession>A0A2A2JME1</accession>
<dbReference type="SMART" id="SM00164">
    <property type="entry name" value="TBC"/>
    <property type="match status" value="1"/>
</dbReference>
<dbReference type="PROSITE" id="PS50086">
    <property type="entry name" value="TBC_RABGAP"/>
    <property type="match status" value="1"/>
</dbReference>